<accession>A0ABY8XKW5</accession>
<name>A0ABY8XKW5_9PSEU</name>
<reference evidence="2 3" key="1">
    <citation type="submission" date="2023-06" db="EMBL/GenBank/DDBJ databases">
        <authorList>
            <person name="Oyuntsetseg B."/>
            <person name="Kim S.B."/>
        </authorList>
    </citation>
    <scope>NUCLEOTIDE SEQUENCE [LARGE SCALE GENOMIC DNA]</scope>
    <source>
        <strain evidence="2 3">2-2</strain>
    </source>
</reference>
<sequence length="48" mass="5025">MNETVEATPIYDAVRKRLSSSSNPDGNADEPGTSDNDDESGLLAEANA</sequence>
<organism evidence="2 3">
    <name type="scientific">Amycolatopsis nalaikhensis</name>
    <dbReference type="NCBI Taxonomy" id="715472"/>
    <lineage>
        <taxon>Bacteria</taxon>
        <taxon>Bacillati</taxon>
        <taxon>Actinomycetota</taxon>
        <taxon>Actinomycetes</taxon>
        <taxon>Pseudonocardiales</taxon>
        <taxon>Pseudonocardiaceae</taxon>
        <taxon>Amycolatopsis</taxon>
    </lineage>
</organism>
<feature type="region of interest" description="Disordered" evidence="1">
    <location>
        <begin position="1"/>
        <end position="48"/>
    </location>
</feature>
<keyword evidence="3" id="KW-1185">Reference proteome</keyword>
<gene>
    <name evidence="2" type="ORF">QP939_47015</name>
</gene>
<evidence type="ECO:0000256" key="1">
    <source>
        <dbReference type="SAM" id="MobiDB-lite"/>
    </source>
</evidence>
<dbReference type="Proteomes" id="UP001227101">
    <property type="component" value="Chromosome"/>
</dbReference>
<proteinExistence type="predicted"/>
<evidence type="ECO:0000313" key="2">
    <source>
        <dbReference type="EMBL" id="WIV56271.1"/>
    </source>
</evidence>
<dbReference type="EMBL" id="CP127173">
    <property type="protein sequence ID" value="WIV56271.1"/>
    <property type="molecule type" value="Genomic_DNA"/>
</dbReference>
<protein>
    <submittedName>
        <fullName evidence="2">Uncharacterized protein</fullName>
    </submittedName>
</protein>
<evidence type="ECO:0000313" key="3">
    <source>
        <dbReference type="Proteomes" id="UP001227101"/>
    </source>
</evidence>
<dbReference type="RefSeq" id="WP_285453377.1">
    <property type="nucleotide sequence ID" value="NZ_CP127173.1"/>
</dbReference>